<keyword evidence="2 4" id="KW-0808">Transferase</keyword>
<dbReference type="InterPro" id="IPR042203">
    <property type="entry name" value="Leu/Phe-tRNA_Trfase_C"/>
</dbReference>
<comment type="subcellular location">
    <subcellularLocation>
        <location evidence="4">Cytoplasm</location>
    </subcellularLocation>
</comment>
<evidence type="ECO:0000256" key="1">
    <source>
        <dbReference type="ARBA" id="ARBA00022490"/>
    </source>
</evidence>
<comment type="caution">
    <text evidence="6">The sequence shown here is derived from an EMBL/GenBank/DDBJ whole genome shotgun (WGS) entry which is preliminary data.</text>
</comment>
<gene>
    <name evidence="4" type="primary">aat</name>
    <name evidence="6" type="ORF">CWE11_01085</name>
</gene>
<dbReference type="EC" id="2.3.2.6" evidence="4"/>
<dbReference type="Proteomes" id="UP000288405">
    <property type="component" value="Unassembled WGS sequence"/>
</dbReference>
<dbReference type="HAMAP" id="MF_00688">
    <property type="entry name" value="Leu_Phe_trans"/>
    <property type="match status" value="1"/>
</dbReference>
<organism evidence="6 7">
    <name type="scientific">Aliidiomarina sanyensis</name>
    <dbReference type="NCBI Taxonomy" id="1249555"/>
    <lineage>
        <taxon>Bacteria</taxon>
        <taxon>Pseudomonadati</taxon>
        <taxon>Pseudomonadota</taxon>
        <taxon>Gammaproteobacteria</taxon>
        <taxon>Alteromonadales</taxon>
        <taxon>Idiomarinaceae</taxon>
        <taxon>Aliidiomarina</taxon>
    </lineage>
</organism>
<evidence type="ECO:0000256" key="3">
    <source>
        <dbReference type="ARBA" id="ARBA00023315"/>
    </source>
</evidence>
<dbReference type="InterPro" id="IPR004616">
    <property type="entry name" value="Leu/Phe-tRNA_Trfase"/>
</dbReference>
<evidence type="ECO:0000256" key="4">
    <source>
        <dbReference type="HAMAP-Rule" id="MF_00688"/>
    </source>
</evidence>
<comment type="catalytic activity">
    <reaction evidence="4">
        <text>N-terminal L-arginyl-[protein] + L-leucyl-tRNA(Leu) = N-terminal L-leucyl-L-arginyl-[protein] + tRNA(Leu) + H(+)</text>
        <dbReference type="Rhea" id="RHEA:50416"/>
        <dbReference type="Rhea" id="RHEA-COMP:9613"/>
        <dbReference type="Rhea" id="RHEA-COMP:9622"/>
        <dbReference type="Rhea" id="RHEA-COMP:12672"/>
        <dbReference type="Rhea" id="RHEA-COMP:12673"/>
        <dbReference type="ChEBI" id="CHEBI:15378"/>
        <dbReference type="ChEBI" id="CHEBI:64719"/>
        <dbReference type="ChEBI" id="CHEBI:78442"/>
        <dbReference type="ChEBI" id="CHEBI:78494"/>
        <dbReference type="ChEBI" id="CHEBI:133044"/>
        <dbReference type="EC" id="2.3.2.6"/>
    </reaction>
</comment>
<dbReference type="NCBIfam" id="TIGR00667">
    <property type="entry name" value="aat"/>
    <property type="match status" value="1"/>
</dbReference>
<proteinExistence type="inferred from homology"/>
<dbReference type="EMBL" id="PIPM01000001">
    <property type="protein sequence ID" value="RUO36442.1"/>
    <property type="molecule type" value="Genomic_DNA"/>
</dbReference>
<keyword evidence="3 4" id="KW-0012">Acyltransferase</keyword>
<dbReference type="OrthoDB" id="9790282at2"/>
<dbReference type="GO" id="GO:0005737">
    <property type="term" value="C:cytoplasm"/>
    <property type="evidence" value="ECO:0007669"/>
    <property type="project" value="UniProtKB-SubCell"/>
</dbReference>
<evidence type="ECO:0000313" key="7">
    <source>
        <dbReference type="Proteomes" id="UP000288405"/>
    </source>
</evidence>
<dbReference type="Pfam" id="PF03588">
    <property type="entry name" value="Leu_Phe_trans"/>
    <property type="match status" value="1"/>
</dbReference>
<evidence type="ECO:0000256" key="5">
    <source>
        <dbReference type="SAM" id="MobiDB-lite"/>
    </source>
</evidence>
<dbReference type="FunFam" id="3.40.630.70:FF:000001">
    <property type="entry name" value="Leucyl/phenylalanyl-tRNA--protein transferase"/>
    <property type="match status" value="1"/>
</dbReference>
<keyword evidence="1 4" id="KW-0963">Cytoplasm</keyword>
<dbReference type="InterPro" id="IPR042221">
    <property type="entry name" value="Leu/Phe-tRNA_Trfase_N"/>
</dbReference>
<dbReference type="AlphaFoldDB" id="A0A432WRK6"/>
<protein>
    <recommendedName>
        <fullName evidence="4">Leucyl/phenylalanyl-tRNA--protein transferase</fullName>
        <ecNumber evidence="4">2.3.2.6</ecNumber>
    </recommendedName>
    <alternativeName>
        <fullName evidence="4">L/F-transferase</fullName>
    </alternativeName>
    <alternativeName>
        <fullName evidence="4">Leucyltransferase</fullName>
    </alternativeName>
    <alternativeName>
        <fullName evidence="4">Phenyalanyltransferase</fullName>
    </alternativeName>
</protein>
<name>A0A432WRK6_9GAMM</name>
<dbReference type="PANTHER" id="PTHR30098:SF2">
    <property type="entry name" value="LEUCYL_PHENYLALANYL-TRNA--PROTEIN TRANSFERASE"/>
    <property type="match status" value="1"/>
</dbReference>
<keyword evidence="7" id="KW-1185">Reference proteome</keyword>
<comment type="similarity">
    <text evidence="4">Belongs to the L/F-transferase family.</text>
</comment>
<comment type="catalytic activity">
    <reaction evidence="4">
        <text>L-phenylalanyl-tRNA(Phe) + an N-terminal L-alpha-aminoacyl-[protein] = an N-terminal L-phenylalanyl-L-alpha-aminoacyl-[protein] + tRNA(Phe)</text>
        <dbReference type="Rhea" id="RHEA:43632"/>
        <dbReference type="Rhea" id="RHEA-COMP:9668"/>
        <dbReference type="Rhea" id="RHEA-COMP:9699"/>
        <dbReference type="Rhea" id="RHEA-COMP:10636"/>
        <dbReference type="Rhea" id="RHEA-COMP:10637"/>
        <dbReference type="ChEBI" id="CHEBI:78442"/>
        <dbReference type="ChEBI" id="CHEBI:78531"/>
        <dbReference type="ChEBI" id="CHEBI:78597"/>
        <dbReference type="ChEBI" id="CHEBI:83561"/>
        <dbReference type="EC" id="2.3.2.6"/>
    </reaction>
</comment>
<dbReference type="SUPFAM" id="SSF55729">
    <property type="entry name" value="Acyl-CoA N-acyltransferases (Nat)"/>
    <property type="match status" value="1"/>
</dbReference>
<feature type="region of interest" description="Disordered" evidence="5">
    <location>
        <begin position="1"/>
        <end position="21"/>
    </location>
</feature>
<dbReference type="Gene3D" id="3.40.630.70">
    <property type="entry name" value="Leucyl/phenylalanyl-tRNA-protein transferase, C-terminal domain"/>
    <property type="match status" value="1"/>
</dbReference>
<evidence type="ECO:0000313" key="6">
    <source>
        <dbReference type="EMBL" id="RUO36442.1"/>
    </source>
</evidence>
<comment type="catalytic activity">
    <reaction evidence="4">
        <text>N-terminal L-lysyl-[protein] + L-leucyl-tRNA(Leu) = N-terminal L-leucyl-L-lysyl-[protein] + tRNA(Leu) + H(+)</text>
        <dbReference type="Rhea" id="RHEA:12340"/>
        <dbReference type="Rhea" id="RHEA-COMP:9613"/>
        <dbReference type="Rhea" id="RHEA-COMP:9622"/>
        <dbReference type="Rhea" id="RHEA-COMP:12670"/>
        <dbReference type="Rhea" id="RHEA-COMP:12671"/>
        <dbReference type="ChEBI" id="CHEBI:15378"/>
        <dbReference type="ChEBI" id="CHEBI:65249"/>
        <dbReference type="ChEBI" id="CHEBI:78442"/>
        <dbReference type="ChEBI" id="CHEBI:78494"/>
        <dbReference type="ChEBI" id="CHEBI:133043"/>
        <dbReference type="EC" id="2.3.2.6"/>
    </reaction>
</comment>
<dbReference type="RefSeq" id="WP_126775756.1">
    <property type="nucleotide sequence ID" value="NZ_PIPM01000001.1"/>
</dbReference>
<dbReference type="GO" id="GO:0008914">
    <property type="term" value="F:leucyl-tRNA--protein transferase activity"/>
    <property type="evidence" value="ECO:0007669"/>
    <property type="project" value="UniProtKB-UniRule"/>
</dbReference>
<evidence type="ECO:0000256" key="2">
    <source>
        <dbReference type="ARBA" id="ARBA00022679"/>
    </source>
</evidence>
<comment type="function">
    <text evidence="4">Functions in the N-end rule pathway of protein degradation where it conjugates Leu, Phe and, less efficiently, Met from aminoacyl-tRNAs to the N-termini of proteins containing an N-terminal arginine or lysine.</text>
</comment>
<accession>A0A432WRK6</accession>
<sequence length="245" mass="27658">MAIPTLTHDPASAFPSPHPEGDMRGGLIAQGGCLSVERLQRAYRQGIFPWFSADEPILWWQPVWRAVLFPHQIHINRSLRKFLRKKPYRVTLNHAFSQVIRQCASVPRGPGNGTWITEEMIQAYIALHHAGTAHSVEVWQGEQLVGGLYGVLSGTVFAGESMFSLQPNASKVALLALAQTWQPVGLRLIDCQIMNDHLERLGAFMVSRSEYTNFLHEIQRRKNEQIPIAYQTARELIFPDVGNPR</sequence>
<dbReference type="GO" id="GO:0030163">
    <property type="term" value="P:protein catabolic process"/>
    <property type="evidence" value="ECO:0007669"/>
    <property type="project" value="UniProtKB-UniRule"/>
</dbReference>
<reference evidence="6 7" key="1">
    <citation type="journal article" date="2011" name="Front. Microbiol.">
        <title>Genomic signatures of strain selection and enhancement in Bacillus atrophaeus var. globigii, a historical biowarfare simulant.</title>
        <authorList>
            <person name="Gibbons H.S."/>
            <person name="Broomall S.M."/>
            <person name="McNew L.A."/>
            <person name="Daligault H."/>
            <person name="Chapman C."/>
            <person name="Bruce D."/>
            <person name="Karavis M."/>
            <person name="Krepps M."/>
            <person name="McGregor P.A."/>
            <person name="Hong C."/>
            <person name="Park K.H."/>
            <person name="Akmal A."/>
            <person name="Feldman A."/>
            <person name="Lin J.S."/>
            <person name="Chang W.E."/>
            <person name="Higgs B.W."/>
            <person name="Demirev P."/>
            <person name="Lindquist J."/>
            <person name="Liem A."/>
            <person name="Fochler E."/>
            <person name="Read T.D."/>
            <person name="Tapia R."/>
            <person name="Johnson S."/>
            <person name="Bishop-Lilly K.A."/>
            <person name="Detter C."/>
            <person name="Han C."/>
            <person name="Sozhamannan S."/>
            <person name="Rosenzweig C.N."/>
            <person name="Skowronski E.W."/>
        </authorList>
    </citation>
    <scope>NUCLEOTIDE SEQUENCE [LARGE SCALE GENOMIC DNA]</scope>
    <source>
        <strain evidence="6 7">GYP-17</strain>
    </source>
</reference>
<dbReference type="PANTHER" id="PTHR30098">
    <property type="entry name" value="LEUCYL/PHENYLALANYL-TRNA--PROTEIN TRANSFERASE"/>
    <property type="match status" value="1"/>
</dbReference>
<dbReference type="InterPro" id="IPR016181">
    <property type="entry name" value="Acyl_CoA_acyltransferase"/>
</dbReference>
<dbReference type="Gene3D" id="3.30.70.3550">
    <property type="entry name" value="Leucyl/phenylalanyl-tRNA-protein transferase, N-terminal domain"/>
    <property type="match status" value="1"/>
</dbReference>